<gene>
    <name evidence="13" type="ORF">BCR38DRAFT_495176</name>
</gene>
<reference evidence="13 14" key="1">
    <citation type="submission" date="2016-07" db="EMBL/GenBank/DDBJ databases">
        <title>Pervasive Adenine N6-methylation of Active Genes in Fungi.</title>
        <authorList>
            <consortium name="DOE Joint Genome Institute"/>
            <person name="Mondo S.J."/>
            <person name="Dannebaum R.O."/>
            <person name="Kuo R.C."/>
            <person name="Labutti K."/>
            <person name="Haridas S."/>
            <person name="Kuo A."/>
            <person name="Salamov A."/>
            <person name="Ahrendt S.R."/>
            <person name="Lipzen A."/>
            <person name="Sullivan W."/>
            <person name="Andreopoulos W.B."/>
            <person name="Clum A."/>
            <person name="Lindquist E."/>
            <person name="Daum C."/>
            <person name="Ramamoorthy G.K."/>
            <person name="Gryganskyi A."/>
            <person name="Culley D."/>
            <person name="Magnuson J.K."/>
            <person name="James T.Y."/>
            <person name="O'Malley M.A."/>
            <person name="Stajich J.E."/>
            <person name="Spatafora J.W."/>
            <person name="Visel A."/>
            <person name="Grigoriev I.V."/>
        </authorList>
    </citation>
    <scope>NUCLEOTIDE SEQUENCE [LARGE SCALE GENOMIC DNA]</scope>
    <source>
        <strain evidence="13 14">CBS 129021</strain>
    </source>
</reference>
<dbReference type="Gene3D" id="3.40.50.410">
    <property type="entry name" value="von Willebrand factor, type A domain"/>
    <property type="match status" value="1"/>
</dbReference>
<evidence type="ECO:0000256" key="1">
    <source>
        <dbReference type="ARBA" id="ARBA00001798"/>
    </source>
</evidence>
<comment type="pathway">
    <text evidence="2">Protein modification; protein ubiquitination.</text>
</comment>
<dbReference type="PROSITE" id="PS51873">
    <property type="entry name" value="TRIAD"/>
    <property type="match status" value="1"/>
</dbReference>
<dbReference type="OrthoDB" id="1431934at2759"/>
<comment type="caution">
    <text evidence="13">The sequence shown here is derived from an EMBL/GenBank/DDBJ whole genome shotgun (WGS) entry which is preliminary data.</text>
</comment>
<dbReference type="GeneID" id="63780947"/>
<keyword evidence="6" id="KW-0677">Repeat</keyword>
<keyword evidence="9" id="KW-0862">Zinc</keyword>
<evidence type="ECO:0000313" key="13">
    <source>
        <dbReference type="EMBL" id="ORY61575.1"/>
    </source>
</evidence>
<dbReference type="Proteomes" id="UP000193689">
    <property type="component" value="Unassembled WGS sequence"/>
</dbReference>
<proteinExistence type="predicted"/>
<dbReference type="SUPFAM" id="SSF57850">
    <property type="entry name" value="RING/U-box"/>
    <property type="match status" value="1"/>
</dbReference>
<organism evidence="13 14">
    <name type="scientific">Pseudomassariella vexata</name>
    <dbReference type="NCBI Taxonomy" id="1141098"/>
    <lineage>
        <taxon>Eukaryota</taxon>
        <taxon>Fungi</taxon>
        <taxon>Dikarya</taxon>
        <taxon>Ascomycota</taxon>
        <taxon>Pezizomycotina</taxon>
        <taxon>Sordariomycetes</taxon>
        <taxon>Xylariomycetidae</taxon>
        <taxon>Amphisphaeriales</taxon>
        <taxon>Pseudomassariaceae</taxon>
        <taxon>Pseudomassariella</taxon>
    </lineage>
</organism>
<evidence type="ECO:0000313" key="14">
    <source>
        <dbReference type="Proteomes" id="UP000193689"/>
    </source>
</evidence>
<keyword evidence="5" id="KW-0479">Metal-binding</keyword>
<dbReference type="EMBL" id="MCFJ01000010">
    <property type="protein sequence ID" value="ORY61575.1"/>
    <property type="molecule type" value="Genomic_DNA"/>
</dbReference>
<keyword evidence="7 10" id="KW-0863">Zinc-finger</keyword>
<keyword evidence="8" id="KW-0833">Ubl conjugation pathway</keyword>
<evidence type="ECO:0000259" key="12">
    <source>
        <dbReference type="PROSITE" id="PS51873"/>
    </source>
</evidence>
<evidence type="ECO:0000259" key="11">
    <source>
        <dbReference type="PROSITE" id="PS50089"/>
    </source>
</evidence>
<dbReference type="InterPro" id="IPR054694">
    <property type="entry name" value="Parkin-like_IBR"/>
</dbReference>
<protein>
    <recommendedName>
        <fullName evidence="3">RBR-type E3 ubiquitin transferase</fullName>
        <ecNumber evidence="3">2.3.2.31</ecNumber>
    </recommendedName>
</protein>
<evidence type="ECO:0000256" key="6">
    <source>
        <dbReference type="ARBA" id="ARBA00022737"/>
    </source>
</evidence>
<evidence type="ECO:0000256" key="10">
    <source>
        <dbReference type="PROSITE-ProRule" id="PRU00175"/>
    </source>
</evidence>
<keyword evidence="4" id="KW-0808">Transferase</keyword>
<dbReference type="STRING" id="1141098.A0A1Y2DSC0"/>
<keyword evidence="14" id="KW-1185">Reference proteome</keyword>
<dbReference type="RefSeq" id="XP_040713652.1">
    <property type="nucleotide sequence ID" value="XM_040864735.1"/>
</dbReference>
<dbReference type="Pfam" id="PF22605">
    <property type="entry name" value="IBR_2"/>
    <property type="match status" value="1"/>
</dbReference>
<evidence type="ECO:0000256" key="7">
    <source>
        <dbReference type="ARBA" id="ARBA00022771"/>
    </source>
</evidence>
<dbReference type="PROSITE" id="PS50089">
    <property type="entry name" value="ZF_RING_2"/>
    <property type="match status" value="1"/>
</dbReference>
<comment type="catalytic activity">
    <reaction evidence="1">
        <text>[E2 ubiquitin-conjugating enzyme]-S-ubiquitinyl-L-cysteine + [acceptor protein]-L-lysine = [E2 ubiquitin-conjugating enzyme]-L-cysteine + [acceptor protein]-N(6)-ubiquitinyl-L-lysine.</text>
        <dbReference type="EC" id="2.3.2.31"/>
    </reaction>
</comment>
<dbReference type="InterPro" id="IPR036465">
    <property type="entry name" value="vWFA_dom_sf"/>
</dbReference>
<evidence type="ECO:0000256" key="4">
    <source>
        <dbReference type="ARBA" id="ARBA00022679"/>
    </source>
</evidence>
<dbReference type="InParanoid" id="A0A1Y2DSC0"/>
<feature type="domain" description="RING-type" evidence="11">
    <location>
        <begin position="849"/>
        <end position="903"/>
    </location>
</feature>
<evidence type="ECO:0000256" key="5">
    <source>
        <dbReference type="ARBA" id="ARBA00022723"/>
    </source>
</evidence>
<evidence type="ECO:0000256" key="8">
    <source>
        <dbReference type="ARBA" id="ARBA00022786"/>
    </source>
</evidence>
<evidence type="ECO:0000256" key="2">
    <source>
        <dbReference type="ARBA" id="ARBA00004906"/>
    </source>
</evidence>
<dbReference type="GO" id="GO:0008270">
    <property type="term" value="F:zinc ion binding"/>
    <property type="evidence" value="ECO:0007669"/>
    <property type="project" value="UniProtKB-KW"/>
</dbReference>
<dbReference type="InterPro" id="IPR001841">
    <property type="entry name" value="Znf_RING"/>
</dbReference>
<evidence type="ECO:0000256" key="9">
    <source>
        <dbReference type="ARBA" id="ARBA00022833"/>
    </source>
</evidence>
<accession>A0A1Y2DSC0</accession>
<sequence>MAEIQKPRVYDLLILTDATMSMHAYLHALHTSLPKIIAVSALTDAFARIGVLAYRDYCGGELTEWSGWYGRDGDPNCTRDELIRFTRNLRPAYGGDWPEAAKTGFARAYSRENLSHGAFGPSSSWFQDWIHATRAMQGHSLDEKGDGKQSQVFAIVHSHLVDTLSPYIFMCHETKGSCFQIDRAQSDLISSMTMGLLLSWMGVWKRGSNSASLATLHTYKDASHAASLVDEAEKKAAPFFTQVDSEAHEKIVKDNLEKHFVNNDTLRSVITPREIPVKDFAKRYAEDESYRGLVVEQLRRIIQEDVLSVSINPVFGALWRAVCNDRTNEARDGLIQDFGASIERIVRYDDKQKMKAWLEESYNYSAEITAIIEEVPEEDRYPCVFLDPTQDWSLPTFENDGYEKTTTITAFSRDELLEIGRSCDYRILRRLGRVLTRLTYAESKKDIPAHMRDTKMEEVPMIPLALADIKYKRTFWKILLHIVVSGTKLGARPAALLAALSIRMGMKPLMAAADSEMINWSTNWNNLEIPEIWNTNCLSLILDADINFETRKACGDMALGHAQANFLSEDDRQLFERLVDYSMLKANMSTSLTAKVGWRPNKSKVPIGPLVVCGSCEFPRSVTMMAPRGICGLCATPDGDFGRGKDRKSKPEALLLNVSKDQAVLTEATWVECSVPTCRTHYIIYDTDGLRVRPKCYYCRQQSMYSECTRDLDPAPRVECVKCLNRMIWPEEYRPSDLDLSKFRCTACADGRSTIVDVETTPKALAAENGYKWLIRNSGNKIKMPLDEISLFKTITAAGVQGFVDEVEILPVSATQTLHIHGKRVHNTSEVIKSLEGWIKKRRVEAGICSLCFSNFKKRDLRTACGRSGCLQNICAGCRESWYGINTRGRLINVAALSCPFCRRIPAPKAVPSQVRFLGNLADAVKEAGSWIYAWCNDCGLAKRHMERVCANGTPAEVERWTCDECKEKGGKEVRMTIRNCPGCGTPTEKMSGCDHISCTQAGCGTHWCFSCGEKQDERGIYTHMTTEHGGFYGDAEDLGDYGADYSDDEGEW</sequence>
<dbReference type="InterPro" id="IPR044066">
    <property type="entry name" value="TRIAD_supradom"/>
</dbReference>
<dbReference type="Gene3D" id="1.20.120.1750">
    <property type="match status" value="1"/>
</dbReference>
<dbReference type="AlphaFoldDB" id="A0A1Y2DSC0"/>
<evidence type="ECO:0000256" key="3">
    <source>
        <dbReference type="ARBA" id="ARBA00012251"/>
    </source>
</evidence>
<dbReference type="EC" id="2.3.2.31" evidence="3"/>
<feature type="domain" description="RING-type" evidence="12">
    <location>
        <begin position="845"/>
        <end position="1039"/>
    </location>
</feature>
<dbReference type="GO" id="GO:0061630">
    <property type="term" value="F:ubiquitin protein ligase activity"/>
    <property type="evidence" value="ECO:0007669"/>
    <property type="project" value="UniProtKB-EC"/>
</dbReference>
<name>A0A1Y2DSC0_9PEZI</name>